<name>A0A1G2KR27_9BACT</name>
<comment type="caution">
    <text evidence="10">The sequence shown here is derived from an EMBL/GenBank/DDBJ whole genome shotgun (WGS) entry which is preliminary data.</text>
</comment>
<evidence type="ECO:0000256" key="4">
    <source>
        <dbReference type="ARBA" id="ARBA00022679"/>
    </source>
</evidence>
<reference evidence="10 11" key="1">
    <citation type="journal article" date="2016" name="Nat. Commun.">
        <title>Thousands of microbial genomes shed light on interconnected biogeochemical processes in an aquifer system.</title>
        <authorList>
            <person name="Anantharaman K."/>
            <person name="Brown C.T."/>
            <person name="Hug L.A."/>
            <person name="Sharon I."/>
            <person name="Castelle C.J."/>
            <person name="Probst A.J."/>
            <person name="Thomas B.C."/>
            <person name="Singh A."/>
            <person name="Wilkins M.J."/>
            <person name="Karaoz U."/>
            <person name="Brodie E.L."/>
            <person name="Williams K.H."/>
            <person name="Hubbard S.S."/>
            <person name="Banfield J.F."/>
        </authorList>
    </citation>
    <scope>NUCLEOTIDE SEQUENCE [LARGE SCALE GENOMIC DNA]</scope>
</reference>
<dbReference type="GO" id="GO:0005886">
    <property type="term" value="C:plasma membrane"/>
    <property type="evidence" value="ECO:0007669"/>
    <property type="project" value="UniProtKB-SubCell"/>
</dbReference>
<evidence type="ECO:0000313" key="11">
    <source>
        <dbReference type="Proteomes" id="UP000177811"/>
    </source>
</evidence>
<dbReference type="GO" id="GO:0016763">
    <property type="term" value="F:pentosyltransferase activity"/>
    <property type="evidence" value="ECO:0007669"/>
    <property type="project" value="TreeGrafter"/>
</dbReference>
<evidence type="ECO:0000256" key="5">
    <source>
        <dbReference type="ARBA" id="ARBA00022692"/>
    </source>
</evidence>
<sequence length="447" mass="51133">MEFFSIYQKRLLWAIVSGAFIISLLHSFYYRIPPTVDAATYDEIAMNVVEGRGFRLDGPEIPLGMDRAVGRVVPGYQLFLAAVYGVFGHHITLIWFIQAVAHALSVLFMFHISRMVFREMWYPAAGLIGAALIAFSPDLIIGSSMLLTETIAIFLMLWFLYGFFRYMERTSLWTVLWSGAVFGVALLVRTPIGVLLLPMVAVFYQKKKLVHALLFVVLSAAVIFPWAWRNWNVYHAFIPSNLTYQDNFSAGNHPKASGELDETRYEFFPSSDYRTYGPVVANERVFKAALRYNAAHPLHFIKLTLYRTSIYFSFARPTGWWIYLQDLPYDRFVVVVLSGLYSVVVLTLGIAGIWQALRDATGETKKRVISVVAMLVLTPLAIVFLIVETRYRYPVYPFFALFAGYYAAYLLRYGTFFERPLLLSFGVLSLNAIFDALRNLDRILERL</sequence>
<accession>A0A1G2KR27</accession>
<dbReference type="AlphaFoldDB" id="A0A1G2KR27"/>
<feature type="transmembrane region" description="Helical" evidence="8">
    <location>
        <begin position="176"/>
        <end position="197"/>
    </location>
</feature>
<gene>
    <name evidence="10" type="ORF">A3C16_06010</name>
</gene>
<feature type="transmembrane region" description="Helical" evidence="8">
    <location>
        <begin position="120"/>
        <end position="139"/>
    </location>
</feature>
<keyword evidence="4" id="KW-0808">Transferase</keyword>
<dbReference type="EMBL" id="MHQL01000053">
    <property type="protein sequence ID" value="OHA01840.1"/>
    <property type="molecule type" value="Genomic_DNA"/>
</dbReference>
<evidence type="ECO:0000259" key="9">
    <source>
        <dbReference type="Pfam" id="PF13231"/>
    </source>
</evidence>
<keyword evidence="7 8" id="KW-0472">Membrane</keyword>
<evidence type="ECO:0000256" key="7">
    <source>
        <dbReference type="ARBA" id="ARBA00023136"/>
    </source>
</evidence>
<proteinExistence type="predicted"/>
<comment type="subcellular location">
    <subcellularLocation>
        <location evidence="1">Cell membrane</location>
        <topology evidence="1">Multi-pass membrane protein</topology>
    </subcellularLocation>
</comment>
<evidence type="ECO:0000313" key="10">
    <source>
        <dbReference type="EMBL" id="OHA01840.1"/>
    </source>
</evidence>
<dbReference type="PANTHER" id="PTHR33908">
    <property type="entry name" value="MANNOSYLTRANSFERASE YKCB-RELATED"/>
    <property type="match status" value="1"/>
</dbReference>
<feature type="transmembrane region" description="Helical" evidence="8">
    <location>
        <begin position="12"/>
        <end position="32"/>
    </location>
</feature>
<organism evidence="10 11">
    <name type="scientific">Candidatus Sungbacteria bacterium RIFCSPHIGHO2_02_FULL_51_29</name>
    <dbReference type="NCBI Taxonomy" id="1802273"/>
    <lineage>
        <taxon>Bacteria</taxon>
        <taxon>Candidatus Sungiibacteriota</taxon>
    </lineage>
</organism>
<keyword evidence="2" id="KW-1003">Cell membrane</keyword>
<evidence type="ECO:0000256" key="2">
    <source>
        <dbReference type="ARBA" id="ARBA00022475"/>
    </source>
</evidence>
<feature type="transmembrane region" description="Helical" evidence="8">
    <location>
        <begin position="393"/>
        <end position="411"/>
    </location>
</feature>
<protein>
    <recommendedName>
        <fullName evidence="9">Glycosyltransferase RgtA/B/C/D-like domain-containing protein</fullName>
    </recommendedName>
</protein>
<dbReference type="GO" id="GO:0009103">
    <property type="term" value="P:lipopolysaccharide biosynthetic process"/>
    <property type="evidence" value="ECO:0007669"/>
    <property type="project" value="UniProtKB-ARBA"/>
</dbReference>
<feature type="transmembrane region" description="Helical" evidence="8">
    <location>
        <begin position="146"/>
        <end position="164"/>
    </location>
</feature>
<keyword evidence="3" id="KW-0328">Glycosyltransferase</keyword>
<keyword evidence="5 8" id="KW-0812">Transmembrane</keyword>
<feature type="transmembrane region" description="Helical" evidence="8">
    <location>
        <begin position="368"/>
        <end position="387"/>
    </location>
</feature>
<dbReference type="Pfam" id="PF13231">
    <property type="entry name" value="PMT_2"/>
    <property type="match status" value="1"/>
</dbReference>
<feature type="transmembrane region" description="Helical" evidence="8">
    <location>
        <begin position="94"/>
        <end position="114"/>
    </location>
</feature>
<evidence type="ECO:0000256" key="8">
    <source>
        <dbReference type="SAM" id="Phobius"/>
    </source>
</evidence>
<evidence type="ECO:0000256" key="3">
    <source>
        <dbReference type="ARBA" id="ARBA00022676"/>
    </source>
</evidence>
<feature type="transmembrane region" description="Helical" evidence="8">
    <location>
        <begin position="209"/>
        <end position="228"/>
    </location>
</feature>
<feature type="transmembrane region" description="Helical" evidence="8">
    <location>
        <begin position="332"/>
        <end position="356"/>
    </location>
</feature>
<evidence type="ECO:0000256" key="6">
    <source>
        <dbReference type="ARBA" id="ARBA00022989"/>
    </source>
</evidence>
<feature type="domain" description="Glycosyltransferase RgtA/B/C/D-like" evidence="9">
    <location>
        <begin position="74"/>
        <end position="226"/>
    </location>
</feature>
<dbReference type="InterPro" id="IPR038731">
    <property type="entry name" value="RgtA/B/C-like"/>
</dbReference>
<dbReference type="InterPro" id="IPR050297">
    <property type="entry name" value="LipidA_mod_glycosyltrf_83"/>
</dbReference>
<evidence type="ECO:0000256" key="1">
    <source>
        <dbReference type="ARBA" id="ARBA00004651"/>
    </source>
</evidence>
<dbReference type="Proteomes" id="UP000177811">
    <property type="component" value="Unassembled WGS sequence"/>
</dbReference>
<dbReference type="PANTHER" id="PTHR33908:SF11">
    <property type="entry name" value="MEMBRANE PROTEIN"/>
    <property type="match status" value="1"/>
</dbReference>
<keyword evidence="6 8" id="KW-1133">Transmembrane helix</keyword>